<evidence type="ECO:0000259" key="6">
    <source>
        <dbReference type="PROSITE" id="PS50280"/>
    </source>
</evidence>
<feature type="domain" description="SET" evidence="6">
    <location>
        <begin position="52"/>
        <end position="322"/>
    </location>
</feature>
<dbReference type="Pfam" id="PF00856">
    <property type="entry name" value="SET"/>
    <property type="match status" value="1"/>
</dbReference>
<evidence type="ECO:0000256" key="2">
    <source>
        <dbReference type="ARBA" id="ARBA00022771"/>
    </source>
</evidence>
<dbReference type="Proteomes" id="UP000008493">
    <property type="component" value="Unassembled WGS sequence"/>
</dbReference>
<dbReference type="KEGG" id="abp:AGABI1DRAFT102088"/>
<dbReference type="GO" id="GO:0005634">
    <property type="term" value="C:nucleus"/>
    <property type="evidence" value="ECO:0007669"/>
    <property type="project" value="TreeGrafter"/>
</dbReference>
<dbReference type="PANTHER" id="PTHR12197:SF251">
    <property type="entry name" value="EG:BACR7C10.4 PROTEIN"/>
    <property type="match status" value="1"/>
</dbReference>
<evidence type="ECO:0000313" key="8">
    <source>
        <dbReference type="EMBL" id="EKM76917.1"/>
    </source>
</evidence>
<dbReference type="InterPro" id="IPR001214">
    <property type="entry name" value="SET_dom"/>
</dbReference>
<evidence type="ECO:0000256" key="3">
    <source>
        <dbReference type="ARBA" id="ARBA00022833"/>
    </source>
</evidence>
<evidence type="ECO:0000256" key="1">
    <source>
        <dbReference type="ARBA" id="ARBA00022723"/>
    </source>
</evidence>
<dbReference type="SMART" id="SM00317">
    <property type="entry name" value="SET"/>
    <property type="match status" value="1"/>
</dbReference>
<feature type="domain" description="MYND-type" evidence="7">
    <location>
        <begin position="97"/>
        <end position="137"/>
    </location>
</feature>
<organism evidence="8 9">
    <name type="scientific">Agaricus bisporus var. burnettii (strain JB137-S8 / ATCC MYA-4627 / FGSC 10392)</name>
    <name type="common">White button mushroom</name>
    <dbReference type="NCBI Taxonomy" id="597362"/>
    <lineage>
        <taxon>Eukaryota</taxon>
        <taxon>Fungi</taxon>
        <taxon>Dikarya</taxon>
        <taxon>Basidiomycota</taxon>
        <taxon>Agaricomycotina</taxon>
        <taxon>Agaricomycetes</taxon>
        <taxon>Agaricomycetidae</taxon>
        <taxon>Agaricales</taxon>
        <taxon>Agaricineae</taxon>
        <taxon>Agaricaceae</taxon>
        <taxon>Agaricus</taxon>
    </lineage>
</organism>
<dbReference type="InterPro" id="IPR002893">
    <property type="entry name" value="Znf_MYND"/>
</dbReference>
<dbReference type="PROSITE" id="PS50280">
    <property type="entry name" value="SET"/>
    <property type="match status" value="1"/>
</dbReference>
<dbReference type="PANTHER" id="PTHR12197">
    <property type="entry name" value="HISTONE-LYSINE N-METHYLTRANSFERASE SMYD"/>
    <property type="match status" value="1"/>
</dbReference>
<evidence type="ECO:0008006" key="10">
    <source>
        <dbReference type="Google" id="ProtNLM"/>
    </source>
</evidence>
<dbReference type="Gene3D" id="2.170.270.10">
    <property type="entry name" value="SET domain"/>
    <property type="match status" value="1"/>
</dbReference>
<accession>K5X1X4</accession>
<proteinExistence type="predicted"/>
<evidence type="ECO:0000256" key="5">
    <source>
        <dbReference type="SAM" id="MobiDB-lite"/>
    </source>
</evidence>
<evidence type="ECO:0000313" key="9">
    <source>
        <dbReference type="Proteomes" id="UP000008493"/>
    </source>
</evidence>
<dbReference type="InParanoid" id="K5X1X4"/>
<dbReference type="OrthoDB" id="265717at2759"/>
<sequence>MANFAELKAARDRRKVQSSFTDNLNSLEDGAKADGRAPNADVKPTIYHSLPADLEVRWTETRGRGIWSREKRRRGEIIFTEVQQSAALSTGLLATHCSACFVEASGVPLKRCPTCRIIHYCDTECQSRDWTLHKRECPALQKWATSVPSPSSETSEDKRQGKVIPSDAIRALGRMMWRKQKKGSSGDWAKQVDTMQSRKHRVRLSSNEKSSQLHTHMVHALVRYLGLESLDELSSYGIDSIAGLVDLVSRFTTNAFTVASPTLTPIGVSISPIIALFNHSCAPNAVPVFPRAPHNAKANEPMASVITLRDIPANEEVVISYIDTTLTKRERQKALKETYYFTCNCSLCEKPRDGAYVDSRESLYCPKNCGGLCWLPTEDDPLARCAKCGTVVKESDAILDVIRIGFVALKKVNKVQISDPQKAIQLTTNLIRILASARVCPFTQPLLALSRLHTTLLISNYRSPFDPNVAEISSPEIQEQRQTNQEDISALSEKQNQLDETIQSAKRTTMGLNRLLPFGHPIRALALTELGKLLIVDEPDPKHLKEKSDISSVAPSGSGSSALPQLAGTAKYPPSGPQRLKLAYETLVSARRELIVGFGGGKNEGGQVGVEVRKILVEIEKELGVWKEGIRGAIADLPKTTGK</sequence>
<dbReference type="Gene3D" id="6.10.140.2220">
    <property type="match status" value="1"/>
</dbReference>
<dbReference type="HOGENOM" id="CLU_018406_4_1_1"/>
<dbReference type="EMBL" id="JH971399">
    <property type="protein sequence ID" value="EKM76917.1"/>
    <property type="molecule type" value="Genomic_DNA"/>
</dbReference>
<dbReference type="GeneID" id="18821835"/>
<dbReference type="Pfam" id="PF01753">
    <property type="entry name" value="zf-MYND"/>
    <property type="match status" value="1"/>
</dbReference>
<dbReference type="STRING" id="597362.K5X1X4"/>
<dbReference type="GO" id="GO:0008270">
    <property type="term" value="F:zinc ion binding"/>
    <property type="evidence" value="ECO:0007669"/>
    <property type="project" value="UniProtKB-KW"/>
</dbReference>
<dbReference type="RefSeq" id="XP_007332522.1">
    <property type="nucleotide sequence ID" value="XM_007332460.1"/>
</dbReference>
<dbReference type="PROSITE" id="PS50865">
    <property type="entry name" value="ZF_MYND_2"/>
    <property type="match status" value="1"/>
</dbReference>
<reference evidence="9" key="1">
    <citation type="journal article" date="2012" name="Proc. Natl. Acad. Sci. U.S.A.">
        <title>Genome sequence of the button mushroom Agaricus bisporus reveals mechanisms governing adaptation to a humic-rich ecological niche.</title>
        <authorList>
            <person name="Morin E."/>
            <person name="Kohler A."/>
            <person name="Baker A.R."/>
            <person name="Foulongne-Oriol M."/>
            <person name="Lombard V."/>
            <person name="Nagy L.G."/>
            <person name="Ohm R.A."/>
            <person name="Patyshakuliyeva A."/>
            <person name="Brun A."/>
            <person name="Aerts A.L."/>
            <person name="Bailey A.M."/>
            <person name="Billette C."/>
            <person name="Coutinho P.M."/>
            <person name="Deakin G."/>
            <person name="Doddapaneni H."/>
            <person name="Floudas D."/>
            <person name="Grimwood J."/>
            <person name="Hilden K."/>
            <person name="Kuees U."/>
            <person name="LaButti K.M."/>
            <person name="Lapidus A."/>
            <person name="Lindquist E.A."/>
            <person name="Lucas S.M."/>
            <person name="Murat C."/>
            <person name="Riley R.W."/>
            <person name="Salamov A.A."/>
            <person name="Schmutz J."/>
            <person name="Subramanian V."/>
            <person name="Woesten H.A.B."/>
            <person name="Xu J."/>
            <person name="Eastwood D.C."/>
            <person name="Foster G.D."/>
            <person name="Sonnenberg A.S."/>
            <person name="Cullen D."/>
            <person name="de Vries R.P."/>
            <person name="Lundell T."/>
            <person name="Hibbett D.S."/>
            <person name="Henrissat B."/>
            <person name="Burton K.S."/>
            <person name="Kerrigan R.W."/>
            <person name="Challen M.P."/>
            <person name="Grigoriev I.V."/>
            <person name="Martin F."/>
        </authorList>
    </citation>
    <scope>NUCLEOTIDE SEQUENCE [LARGE SCALE GENOMIC DNA]</scope>
    <source>
        <strain evidence="9">JB137-S8 / ATCC MYA-4627 / FGSC 10392</strain>
    </source>
</reference>
<keyword evidence="9" id="KW-1185">Reference proteome</keyword>
<dbReference type="AlphaFoldDB" id="K5X1X4"/>
<evidence type="ECO:0000256" key="4">
    <source>
        <dbReference type="PROSITE-ProRule" id="PRU00134"/>
    </source>
</evidence>
<gene>
    <name evidence="8" type="ORF">AGABI1DRAFT_102088</name>
</gene>
<dbReference type="InterPro" id="IPR050869">
    <property type="entry name" value="H3K4_H4K5_MeTrfase"/>
</dbReference>
<dbReference type="InterPro" id="IPR046341">
    <property type="entry name" value="SET_dom_sf"/>
</dbReference>
<dbReference type="Gene3D" id="1.10.220.160">
    <property type="match status" value="1"/>
</dbReference>
<protein>
    <recommendedName>
        <fullName evidence="10">SET domain-containing protein</fullName>
    </recommendedName>
</protein>
<feature type="compositionally biased region" description="Low complexity" evidence="5">
    <location>
        <begin position="551"/>
        <end position="568"/>
    </location>
</feature>
<dbReference type="SUPFAM" id="SSF144232">
    <property type="entry name" value="HIT/MYND zinc finger-like"/>
    <property type="match status" value="1"/>
</dbReference>
<keyword evidence="1" id="KW-0479">Metal-binding</keyword>
<feature type="region of interest" description="Disordered" evidence="5">
    <location>
        <begin position="181"/>
        <end position="209"/>
    </location>
</feature>
<dbReference type="eggNOG" id="KOG2084">
    <property type="taxonomic scope" value="Eukaryota"/>
</dbReference>
<name>K5X1X4_AGABU</name>
<keyword evidence="2 4" id="KW-0863">Zinc-finger</keyword>
<dbReference type="OMA" id="CSHRERF"/>
<feature type="region of interest" description="Disordered" evidence="5">
    <location>
        <begin position="543"/>
        <end position="575"/>
    </location>
</feature>
<evidence type="ECO:0000259" key="7">
    <source>
        <dbReference type="PROSITE" id="PS50865"/>
    </source>
</evidence>
<keyword evidence="3" id="KW-0862">Zinc</keyword>
<dbReference type="SUPFAM" id="SSF82199">
    <property type="entry name" value="SET domain"/>
    <property type="match status" value="1"/>
</dbReference>